<sequence length="272" mass="31254">MGKTHLGQSDNQQEANLIGIKDFTADLAKIQEPHSLKQARLSEEWMRAMAIEIQGLEENRTWEIVDLPKGVKPIGWVDYFNSFSHVGKVVTVRLVLAIAASKAWQIFQLHINNAFLHGYLDEDIYMLPPEGYEKDVFPQVYKLHKSLFGLKQASRKWNVKFTSTLITYGFKQSYHDNCLFTYTTNSCFLVLVVYVDDILLTGNSEQEMLAIKKVLHEKFTIKDLGVAKYFLDIEIAWSTHGMYLSQQKYIKDIVHDLKMETAKVAVTLLAQD</sequence>
<dbReference type="Pfam" id="PF07727">
    <property type="entry name" value="RVT_2"/>
    <property type="match status" value="1"/>
</dbReference>
<evidence type="ECO:0000313" key="2">
    <source>
        <dbReference type="EMBL" id="GAA0141278.1"/>
    </source>
</evidence>
<protein>
    <submittedName>
        <fullName evidence="2">Transmembrane signal receptor</fullName>
    </submittedName>
</protein>
<dbReference type="SUPFAM" id="SSF56672">
    <property type="entry name" value="DNA/RNA polymerases"/>
    <property type="match status" value="1"/>
</dbReference>
<dbReference type="Proteomes" id="UP001454036">
    <property type="component" value="Unassembled WGS sequence"/>
</dbReference>
<keyword evidence="3" id="KW-1185">Reference proteome</keyword>
<reference evidence="2 3" key="1">
    <citation type="submission" date="2024-01" db="EMBL/GenBank/DDBJ databases">
        <title>The complete chloroplast genome sequence of Lithospermum erythrorhizon: insights into the phylogenetic relationship among Boraginaceae species and the maternal lineages of purple gromwells.</title>
        <authorList>
            <person name="Okada T."/>
            <person name="Watanabe K."/>
        </authorList>
    </citation>
    <scope>NUCLEOTIDE SEQUENCE [LARGE SCALE GENOMIC DNA]</scope>
</reference>
<accession>A0AAV3NQM7</accession>
<dbReference type="InterPro" id="IPR043502">
    <property type="entry name" value="DNA/RNA_pol_sf"/>
</dbReference>
<organism evidence="2 3">
    <name type="scientific">Lithospermum erythrorhizon</name>
    <name type="common">Purple gromwell</name>
    <name type="synonym">Lithospermum officinale var. erythrorhizon</name>
    <dbReference type="NCBI Taxonomy" id="34254"/>
    <lineage>
        <taxon>Eukaryota</taxon>
        <taxon>Viridiplantae</taxon>
        <taxon>Streptophyta</taxon>
        <taxon>Embryophyta</taxon>
        <taxon>Tracheophyta</taxon>
        <taxon>Spermatophyta</taxon>
        <taxon>Magnoliopsida</taxon>
        <taxon>eudicotyledons</taxon>
        <taxon>Gunneridae</taxon>
        <taxon>Pentapetalae</taxon>
        <taxon>asterids</taxon>
        <taxon>lamiids</taxon>
        <taxon>Boraginales</taxon>
        <taxon>Boraginaceae</taxon>
        <taxon>Boraginoideae</taxon>
        <taxon>Lithospermeae</taxon>
        <taxon>Lithospermum</taxon>
    </lineage>
</organism>
<keyword evidence="2" id="KW-0472">Membrane</keyword>
<keyword evidence="2" id="KW-0675">Receptor</keyword>
<dbReference type="AlphaFoldDB" id="A0AAV3NQM7"/>
<name>A0AAV3NQM7_LITER</name>
<gene>
    <name evidence="2" type="ORF">LIER_35364</name>
</gene>
<comment type="caution">
    <text evidence="2">The sequence shown here is derived from an EMBL/GenBank/DDBJ whole genome shotgun (WGS) entry which is preliminary data.</text>
</comment>
<dbReference type="EMBL" id="BAABME010015455">
    <property type="protein sequence ID" value="GAA0141278.1"/>
    <property type="molecule type" value="Genomic_DNA"/>
</dbReference>
<evidence type="ECO:0000259" key="1">
    <source>
        <dbReference type="Pfam" id="PF07727"/>
    </source>
</evidence>
<evidence type="ECO:0000313" key="3">
    <source>
        <dbReference type="Proteomes" id="UP001454036"/>
    </source>
</evidence>
<proteinExistence type="predicted"/>
<dbReference type="InterPro" id="IPR013103">
    <property type="entry name" value="RVT_2"/>
</dbReference>
<keyword evidence="2" id="KW-0812">Transmembrane</keyword>
<dbReference type="PANTHER" id="PTHR43383">
    <property type="entry name" value="NODULIN 6"/>
    <property type="match status" value="1"/>
</dbReference>
<feature type="domain" description="Reverse transcriptase Ty1/copia-type" evidence="1">
    <location>
        <begin position="78"/>
        <end position="264"/>
    </location>
</feature>
<dbReference type="PANTHER" id="PTHR43383:SF2">
    <property type="entry name" value="AMIDOHYDROLASE 2 FAMILY PROTEIN"/>
    <property type="match status" value="1"/>
</dbReference>